<dbReference type="Pfam" id="PF04073">
    <property type="entry name" value="tRNA_edit"/>
    <property type="match status" value="1"/>
</dbReference>
<evidence type="ECO:0000313" key="15">
    <source>
        <dbReference type="Proteomes" id="UP000035199"/>
    </source>
</evidence>
<proteinExistence type="inferred from homology"/>
<gene>
    <name evidence="12 14" type="primary">proS</name>
    <name evidence="14" type="ORF">CMUST_09345</name>
</gene>
<dbReference type="KEGG" id="cmv:CMUST_09345"/>
<dbReference type="InterPro" id="IPR036621">
    <property type="entry name" value="Anticodon-bd_dom_sf"/>
</dbReference>
<sequence length="594" mass="65247">MRGLLILPTMITRLSTLFLRTLREDPADAEVPSHKLLVRAGYIRRVAPGVYTWLPLGLRTLRKIEAVVREEMDSIGGQELLFPALLPREPYEQTNRWTEYGESLFRLKDRKNVDMLLGPTHEEMFTAQVKDLYTSYKDFPVTLYQIQTKYRDEERPRAGILRGREFVMKDSYSFDMSDEGLEQSYAAHRKAYQAIFDRLGVEYVICQATSGAMGGSASEEFLAISPNGEDTFVRATEGDYAANVEAVVTPPGAVVDITGQPDAQEYDTPESETIEALVAWANNAGITISDRDVTAADTLKCLVVKVRQPGAEDWDLTGILLPGDREVDVKRLEASLEPAEVELAVEEDFAKNPFLVRGYVGPRGLAANGVTVLADPRVVEGTSWITGADAPQRHVIGLVAGRDFTVDGFIEAAEVREGDPAPDGQGVLTLERGIEIGHIFQLGRKYTEAFDVQILDENGKRAIPTMGSYGIGISRLMAVLAEQRHDEKGLNWPAAVAPYHVHVVVANKDEAAIAAGDRIVSELDAAGIEVLFDDRPKVSPGVKFKDAELLGMPFVVVIGRSFADGVVELRVRGGETLSVAADDIVPYLTKLLAR</sequence>
<dbReference type="InterPro" id="IPR006195">
    <property type="entry name" value="aa-tRNA-synth_II"/>
</dbReference>
<comment type="similarity">
    <text evidence="11 12">Belongs to the class-II aminoacyl-tRNA synthetase family. ProS type 1 subfamily.</text>
</comment>
<name>A0A0G3H0B1_9CORY</name>
<dbReference type="PRINTS" id="PR01046">
    <property type="entry name" value="TRNASYNTHPRO"/>
</dbReference>
<dbReference type="CDD" id="cd00779">
    <property type="entry name" value="ProRS_core_prok"/>
    <property type="match status" value="1"/>
</dbReference>
<dbReference type="InterPro" id="IPR033730">
    <property type="entry name" value="ProRS_core_prok"/>
</dbReference>
<dbReference type="SUPFAM" id="SSF52954">
    <property type="entry name" value="Class II aaRS ABD-related"/>
    <property type="match status" value="1"/>
</dbReference>
<dbReference type="GO" id="GO:0006433">
    <property type="term" value="P:prolyl-tRNA aminoacylation"/>
    <property type="evidence" value="ECO:0007669"/>
    <property type="project" value="UniProtKB-UniRule"/>
</dbReference>
<dbReference type="Gene3D" id="3.90.960.10">
    <property type="entry name" value="YbaK/aminoacyl-tRNA synthetase-associated domain"/>
    <property type="match status" value="1"/>
</dbReference>
<dbReference type="PANTHER" id="PTHR42753:SF2">
    <property type="entry name" value="PROLINE--TRNA LIGASE"/>
    <property type="match status" value="1"/>
</dbReference>
<dbReference type="InterPro" id="IPR002314">
    <property type="entry name" value="aa-tRNA-synt_IIb"/>
</dbReference>
<evidence type="ECO:0000256" key="3">
    <source>
        <dbReference type="ARBA" id="ARBA00022490"/>
    </source>
</evidence>
<accession>A0A0G3H0B1</accession>
<dbReference type="EC" id="6.1.1.15" evidence="12"/>
<evidence type="ECO:0000256" key="2">
    <source>
        <dbReference type="ARBA" id="ARBA00011738"/>
    </source>
</evidence>
<evidence type="ECO:0000256" key="8">
    <source>
        <dbReference type="ARBA" id="ARBA00023146"/>
    </source>
</evidence>
<evidence type="ECO:0000259" key="13">
    <source>
        <dbReference type="PROSITE" id="PS50862"/>
    </source>
</evidence>
<dbReference type="CDD" id="cd00861">
    <property type="entry name" value="ProRS_anticodon_short"/>
    <property type="match status" value="1"/>
</dbReference>
<dbReference type="PANTHER" id="PTHR42753">
    <property type="entry name" value="MITOCHONDRIAL RIBOSOME PROTEIN L39/PROLYL-TRNA LIGASE FAMILY MEMBER"/>
    <property type="match status" value="1"/>
</dbReference>
<dbReference type="InterPro" id="IPR050062">
    <property type="entry name" value="Pro-tRNA_synthetase"/>
</dbReference>
<comment type="domain">
    <text evidence="12">Consists of three domains: the N-terminal catalytic domain, the editing domain and the C-terminal anticodon-binding domain.</text>
</comment>
<dbReference type="NCBIfam" id="TIGR00409">
    <property type="entry name" value="proS_fam_II"/>
    <property type="match status" value="1"/>
</dbReference>
<dbReference type="STRING" id="571915.CMUST_09345"/>
<evidence type="ECO:0000256" key="10">
    <source>
        <dbReference type="ARBA" id="ARBA00053664"/>
    </source>
</evidence>
<keyword evidence="4 12" id="KW-0436">Ligase</keyword>
<feature type="domain" description="Aminoacyl-transfer RNA synthetases class-II family profile" evidence="13">
    <location>
        <begin position="44"/>
        <end position="493"/>
    </location>
</feature>
<dbReference type="GO" id="GO:0005524">
    <property type="term" value="F:ATP binding"/>
    <property type="evidence" value="ECO:0007669"/>
    <property type="project" value="UniProtKB-UniRule"/>
</dbReference>
<reference evidence="15" key="2">
    <citation type="submission" date="2015-05" db="EMBL/GenBank/DDBJ databases">
        <title>Complete genome sequence of Corynebacterium mustelae DSM 45274, isolated from various tissues of a male ferret with lethal sepsis.</title>
        <authorList>
            <person name="Ruckert C."/>
            <person name="Albersmeier A."/>
            <person name="Winkler A."/>
            <person name="Tauch A."/>
        </authorList>
    </citation>
    <scope>NUCLEOTIDE SEQUENCE [LARGE SCALE GENOMIC DNA]</scope>
    <source>
        <strain evidence="15">DSM 45274</strain>
    </source>
</reference>
<dbReference type="InterPro" id="IPR002316">
    <property type="entry name" value="Pro-tRNA-ligase_IIa"/>
</dbReference>
<keyword evidence="3 12" id="KW-0963">Cytoplasm</keyword>
<dbReference type="InterPro" id="IPR007214">
    <property type="entry name" value="YbaK/aa-tRNA-synth-assoc-dom"/>
</dbReference>
<comment type="subcellular location">
    <subcellularLocation>
        <location evidence="1 12">Cytoplasm</location>
    </subcellularLocation>
</comment>
<evidence type="ECO:0000256" key="7">
    <source>
        <dbReference type="ARBA" id="ARBA00022917"/>
    </source>
</evidence>
<protein>
    <recommendedName>
        <fullName evidence="12">Proline--tRNA ligase</fullName>
        <ecNumber evidence="12">6.1.1.15</ecNumber>
    </recommendedName>
    <alternativeName>
        <fullName evidence="12">Prolyl-tRNA synthetase</fullName>
        <shortName evidence="12">ProRS</shortName>
    </alternativeName>
</protein>
<dbReference type="GO" id="GO:0004827">
    <property type="term" value="F:proline-tRNA ligase activity"/>
    <property type="evidence" value="ECO:0007669"/>
    <property type="project" value="UniProtKB-UniRule"/>
</dbReference>
<dbReference type="GO" id="GO:0002161">
    <property type="term" value="F:aminoacyl-tRNA deacylase activity"/>
    <property type="evidence" value="ECO:0007669"/>
    <property type="project" value="InterPro"/>
</dbReference>
<keyword evidence="7 12" id="KW-0648">Protein biosynthesis</keyword>
<dbReference type="InterPro" id="IPR004500">
    <property type="entry name" value="Pro-tRNA-synth_IIa_bac-type"/>
</dbReference>
<evidence type="ECO:0000256" key="5">
    <source>
        <dbReference type="ARBA" id="ARBA00022741"/>
    </source>
</evidence>
<evidence type="ECO:0000256" key="4">
    <source>
        <dbReference type="ARBA" id="ARBA00022598"/>
    </source>
</evidence>
<dbReference type="AlphaFoldDB" id="A0A0G3H0B1"/>
<keyword evidence="15" id="KW-1185">Reference proteome</keyword>
<keyword evidence="6 12" id="KW-0067">ATP-binding</keyword>
<dbReference type="Proteomes" id="UP000035199">
    <property type="component" value="Chromosome"/>
</dbReference>
<dbReference type="GO" id="GO:0005829">
    <property type="term" value="C:cytosol"/>
    <property type="evidence" value="ECO:0007669"/>
    <property type="project" value="TreeGrafter"/>
</dbReference>
<dbReference type="SUPFAM" id="SSF55826">
    <property type="entry name" value="YbaK/ProRS associated domain"/>
    <property type="match status" value="1"/>
</dbReference>
<dbReference type="InterPro" id="IPR004154">
    <property type="entry name" value="Anticodon-bd"/>
</dbReference>
<dbReference type="Gene3D" id="3.40.50.800">
    <property type="entry name" value="Anticodon-binding domain"/>
    <property type="match status" value="1"/>
</dbReference>
<dbReference type="FunFam" id="3.30.930.10:FF:000066">
    <property type="entry name" value="Proline--tRNA ligase"/>
    <property type="match status" value="1"/>
</dbReference>
<comment type="catalytic activity">
    <reaction evidence="9 12">
        <text>tRNA(Pro) + L-proline + ATP = L-prolyl-tRNA(Pro) + AMP + diphosphate</text>
        <dbReference type="Rhea" id="RHEA:14305"/>
        <dbReference type="Rhea" id="RHEA-COMP:9700"/>
        <dbReference type="Rhea" id="RHEA-COMP:9702"/>
        <dbReference type="ChEBI" id="CHEBI:30616"/>
        <dbReference type="ChEBI" id="CHEBI:33019"/>
        <dbReference type="ChEBI" id="CHEBI:60039"/>
        <dbReference type="ChEBI" id="CHEBI:78442"/>
        <dbReference type="ChEBI" id="CHEBI:78532"/>
        <dbReference type="ChEBI" id="CHEBI:456215"/>
        <dbReference type="EC" id="6.1.1.15"/>
    </reaction>
</comment>
<dbReference type="HAMAP" id="MF_01569">
    <property type="entry name" value="Pro_tRNA_synth_type1"/>
    <property type="match status" value="1"/>
</dbReference>
<organism evidence="14 15">
    <name type="scientific">Corynebacterium mustelae</name>
    <dbReference type="NCBI Taxonomy" id="571915"/>
    <lineage>
        <taxon>Bacteria</taxon>
        <taxon>Bacillati</taxon>
        <taxon>Actinomycetota</taxon>
        <taxon>Actinomycetes</taxon>
        <taxon>Mycobacteriales</taxon>
        <taxon>Corynebacteriaceae</taxon>
        <taxon>Corynebacterium</taxon>
    </lineage>
</organism>
<dbReference type="NCBIfam" id="NF006625">
    <property type="entry name" value="PRK09194.1"/>
    <property type="match status" value="1"/>
</dbReference>
<evidence type="ECO:0000256" key="6">
    <source>
        <dbReference type="ARBA" id="ARBA00022840"/>
    </source>
</evidence>
<evidence type="ECO:0000256" key="11">
    <source>
        <dbReference type="ARBA" id="ARBA00060755"/>
    </source>
</evidence>
<dbReference type="SUPFAM" id="SSF55681">
    <property type="entry name" value="Class II aaRS and biotin synthetases"/>
    <property type="match status" value="1"/>
</dbReference>
<dbReference type="FunFam" id="3.30.930.10:FF:000065">
    <property type="entry name" value="Proline--tRNA ligase"/>
    <property type="match status" value="1"/>
</dbReference>
<dbReference type="Pfam" id="PF00587">
    <property type="entry name" value="tRNA-synt_2b"/>
    <property type="match status" value="1"/>
</dbReference>
<evidence type="ECO:0000313" key="14">
    <source>
        <dbReference type="EMBL" id="AKK06185.1"/>
    </source>
</evidence>
<comment type="subunit">
    <text evidence="2 12">Homodimer.</text>
</comment>
<dbReference type="InterPro" id="IPR045864">
    <property type="entry name" value="aa-tRNA-synth_II/BPL/LPL"/>
</dbReference>
<reference evidence="14 15" key="1">
    <citation type="journal article" date="2015" name="Genome Announc.">
        <title>Complete Genome Sequence of the Type Strain Corynebacterium mustelae DSM 45274, Isolated from Various Tissues of a Male Ferret with Lethal Sepsis.</title>
        <authorList>
            <person name="Ruckert C."/>
            <person name="Eimer J."/>
            <person name="Winkler A."/>
            <person name="Tauch A."/>
        </authorList>
    </citation>
    <scope>NUCLEOTIDE SEQUENCE [LARGE SCALE GENOMIC DNA]</scope>
    <source>
        <strain evidence="14 15">DSM 45274</strain>
    </source>
</reference>
<dbReference type="InterPro" id="IPR036754">
    <property type="entry name" value="YbaK/aa-tRNA-synt-asso_dom_sf"/>
</dbReference>
<dbReference type="PROSITE" id="PS50862">
    <property type="entry name" value="AA_TRNA_LIGASE_II"/>
    <property type="match status" value="1"/>
</dbReference>
<dbReference type="InterPro" id="IPR023717">
    <property type="entry name" value="Pro-tRNA-Synthase_IIa_type1"/>
</dbReference>
<dbReference type="Pfam" id="PF03129">
    <property type="entry name" value="HGTP_anticodon"/>
    <property type="match status" value="1"/>
</dbReference>
<evidence type="ECO:0000256" key="1">
    <source>
        <dbReference type="ARBA" id="ARBA00004496"/>
    </source>
</evidence>
<dbReference type="Gene3D" id="3.30.930.10">
    <property type="entry name" value="Bira Bifunctional Protein, Domain 2"/>
    <property type="match status" value="2"/>
</dbReference>
<comment type="function">
    <text evidence="10 12">Catalyzes the attachment of proline to tRNA(Pro) in a two-step reaction: proline is first activated by ATP to form Pro-AMP and then transferred to the acceptor end of tRNA(Pro). As ProRS can inadvertently accommodate and process non-cognate amino acids such as alanine and cysteine, to avoid such errors it has two additional distinct editing activities against alanine. One activity is designated as 'pretransfer' editing and involves the tRNA(Pro)-independent hydrolysis of activated Ala-AMP. The other activity is designated 'posttransfer' editing and involves deacylation of mischarged Ala-tRNA(Pro). The misacylated Cys-tRNA(Pro) is not edited by ProRS.</text>
</comment>
<dbReference type="InterPro" id="IPR044140">
    <property type="entry name" value="ProRS_anticodon_short"/>
</dbReference>
<dbReference type="EMBL" id="CP011542">
    <property type="protein sequence ID" value="AKK06185.1"/>
    <property type="molecule type" value="Genomic_DNA"/>
</dbReference>
<keyword evidence="8 12" id="KW-0030">Aminoacyl-tRNA synthetase</keyword>
<keyword evidence="5 12" id="KW-0547">Nucleotide-binding</keyword>
<dbReference type="PATRIC" id="fig|571915.4.peg.1979"/>
<evidence type="ECO:0000256" key="12">
    <source>
        <dbReference type="HAMAP-Rule" id="MF_01569"/>
    </source>
</evidence>
<evidence type="ECO:0000256" key="9">
    <source>
        <dbReference type="ARBA" id="ARBA00047671"/>
    </source>
</evidence>